<evidence type="ECO:0000313" key="2">
    <source>
        <dbReference type="Proteomes" id="UP001152531"/>
    </source>
</evidence>
<keyword evidence="2" id="KW-1185">Reference proteome</keyword>
<evidence type="ECO:0000313" key="1">
    <source>
        <dbReference type="EMBL" id="CAH6719328.1"/>
    </source>
</evidence>
<dbReference type="Proteomes" id="UP001152531">
    <property type="component" value="Unassembled WGS sequence"/>
</dbReference>
<name>A0ACA9Y305_9ASCO</name>
<sequence>MLRLTTIGLNGTSRSINNQRVIKSVIGLRFNSKKSKKDNQQMDLSQIPIKSVGAIVDFYIPPPIFSSPIKSWANLILRRMGLFVINTYSVVKYKQDTKLKLKFYDWKEDAMQKFVKANKVFASGCNLPASKRSDYIKMQLENNTGSLVQKKLIERAKTFPISGKLSWDLVKVVKSPKIVSFMVIPDGNNIATFIQFVMKVRTKQKVSFNDGTNNKETERVVDDYLVYTLNPYTDELVLVGTVFESDHLRNLQGETSQSMKLMNAFQDRCADIFRSNPNKD</sequence>
<keyword evidence="1" id="KW-0675">Receptor</keyword>
<protein>
    <submittedName>
        <fullName evidence="1">Inner membrane mitoribosome receptor Mba1p, mitochondrial</fullName>
    </submittedName>
</protein>
<organism evidence="1 2">
    <name type="scientific">[Candida] jaroonii</name>
    <dbReference type="NCBI Taxonomy" id="467808"/>
    <lineage>
        <taxon>Eukaryota</taxon>
        <taxon>Fungi</taxon>
        <taxon>Dikarya</taxon>
        <taxon>Ascomycota</taxon>
        <taxon>Saccharomycotina</taxon>
        <taxon>Pichiomycetes</taxon>
        <taxon>Debaryomycetaceae</taxon>
        <taxon>Yamadazyma</taxon>
    </lineage>
</organism>
<proteinExistence type="predicted"/>
<reference evidence="1" key="1">
    <citation type="submission" date="2022-06" db="EMBL/GenBank/DDBJ databases">
        <authorList>
            <person name="Legras J.-L."/>
            <person name="Devillers H."/>
            <person name="Grondin C."/>
        </authorList>
    </citation>
    <scope>NUCLEOTIDE SEQUENCE</scope>
    <source>
        <strain evidence="1">CLIB 1444</strain>
    </source>
</reference>
<accession>A0ACA9Y305</accession>
<comment type="caution">
    <text evidence="1">The sequence shown here is derived from an EMBL/GenBank/DDBJ whole genome shotgun (WGS) entry which is preliminary data.</text>
</comment>
<dbReference type="EMBL" id="CALSDN010000002">
    <property type="protein sequence ID" value="CAH6719328.1"/>
    <property type="molecule type" value="Genomic_DNA"/>
</dbReference>
<gene>
    <name evidence="1" type="ORF">CLIB1444_02S05996</name>
</gene>